<name>A0A2H3CF81_ARMGA</name>
<evidence type="ECO:0000313" key="1">
    <source>
        <dbReference type="EMBL" id="PBK81715.1"/>
    </source>
</evidence>
<dbReference type="AlphaFoldDB" id="A0A2H3CF81"/>
<dbReference type="Proteomes" id="UP000217790">
    <property type="component" value="Unassembled WGS sequence"/>
</dbReference>
<gene>
    <name evidence="1" type="ORF">ARMGADRAFT_772845</name>
</gene>
<keyword evidence="2" id="KW-1185">Reference proteome</keyword>
<accession>A0A2H3CF81</accession>
<dbReference type="InParanoid" id="A0A2H3CF81"/>
<reference evidence="2" key="1">
    <citation type="journal article" date="2017" name="Nat. Ecol. Evol.">
        <title>Genome expansion and lineage-specific genetic innovations in the forest pathogenic fungi Armillaria.</title>
        <authorList>
            <person name="Sipos G."/>
            <person name="Prasanna A.N."/>
            <person name="Walter M.C."/>
            <person name="O'Connor E."/>
            <person name="Balint B."/>
            <person name="Krizsan K."/>
            <person name="Kiss B."/>
            <person name="Hess J."/>
            <person name="Varga T."/>
            <person name="Slot J."/>
            <person name="Riley R."/>
            <person name="Boka B."/>
            <person name="Rigling D."/>
            <person name="Barry K."/>
            <person name="Lee J."/>
            <person name="Mihaltcheva S."/>
            <person name="LaButti K."/>
            <person name="Lipzen A."/>
            <person name="Waldron R."/>
            <person name="Moloney N.M."/>
            <person name="Sperisen C."/>
            <person name="Kredics L."/>
            <person name="Vagvoelgyi C."/>
            <person name="Patrignani A."/>
            <person name="Fitzpatrick D."/>
            <person name="Nagy I."/>
            <person name="Doyle S."/>
            <person name="Anderson J.B."/>
            <person name="Grigoriev I.V."/>
            <person name="Gueldener U."/>
            <person name="Muensterkoetter M."/>
            <person name="Nagy L.G."/>
        </authorList>
    </citation>
    <scope>NUCLEOTIDE SEQUENCE [LARGE SCALE GENOMIC DNA]</scope>
    <source>
        <strain evidence="2">Ar21-2</strain>
    </source>
</reference>
<organism evidence="1 2">
    <name type="scientific">Armillaria gallica</name>
    <name type="common">Bulbous honey fungus</name>
    <name type="synonym">Armillaria bulbosa</name>
    <dbReference type="NCBI Taxonomy" id="47427"/>
    <lineage>
        <taxon>Eukaryota</taxon>
        <taxon>Fungi</taxon>
        <taxon>Dikarya</taxon>
        <taxon>Basidiomycota</taxon>
        <taxon>Agaricomycotina</taxon>
        <taxon>Agaricomycetes</taxon>
        <taxon>Agaricomycetidae</taxon>
        <taxon>Agaricales</taxon>
        <taxon>Marasmiineae</taxon>
        <taxon>Physalacriaceae</taxon>
        <taxon>Armillaria</taxon>
    </lineage>
</organism>
<dbReference type="EMBL" id="KZ293725">
    <property type="protein sequence ID" value="PBK81715.1"/>
    <property type="molecule type" value="Genomic_DNA"/>
</dbReference>
<sequence length="91" mass="10772">MSIVWGGPDMRHIGRMLALNAWDWKRNITPLEISDIHHDSRLTINEYVESLPEDYRDLASDRVLDTGWDGARGKVYRWRIKTGARCRPWYD</sequence>
<evidence type="ECO:0000313" key="2">
    <source>
        <dbReference type="Proteomes" id="UP000217790"/>
    </source>
</evidence>
<proteinExistence type="predicted"/>
<protein>
    <submittedName>
        <fullName evidence="1">Uncharacterized protein</fullName>
    </submittedName>
</protein>
<dbReference type="OrthoDB" id="3103142at2759"/>